<feature type="domain" description="Heterokaryon incompatibility" evidence="2">
    <location>
        <begin position="79"/>
        <end position="248"/>
    </location>
</feature>
<gene>
    <name evidence="3" type="ORF">B0T16DRAFT_331333</name>
</gene>
<reference evidence="3" key="1">
    <citation type="submission" date="2023-06" db="EMBL/GenBank/DDBJ databases">
        <title>Genome-scale phylogeny and comparative genomics of the fungal order Sordariales.</title>
        <authorList>
            <consortium name="Lawrence Berkeley National Laboratory"/>
            <person name="Hensen N."/>
            <person name="Bonometti L."/>
            <person name="Westerberg I."/>
            <person name="Brannstrom I.O."/>
            <person name="Guillou S."/>
            <person name="Cros-Aarteil S."/>
            <person name="Calhoun S."/>
            <person name="Haridas S."/>
            <person name="Kuo A."/>
            <person name="Mondo S."/>
            <person name="Pangilinan J."/>
            <person name="Riley R."/>
            <person name="Labutti K."/>
            <person name="Andreopoulos B."/>
            <person name="Lipzen A."/>
            <person name="Chen C."/>
            <person name="Yanf M."/>
            <person name="Daum C."/>
            <person name="Ng V."/>
            <person name="Clum A."/>
            <person name="Steindorff A."/>
            <person name="Ohm R."/>
            <person name="Martin F."/>
            <person name="Silar P."/>
            <person name="Natvig D."/>
            <person name="Lalanne C."/>
            <person name="Gautier V."/>
            <person name="Ament-Velasquez S.L."/>
            <person name="Kruys A."/>
            <person name="Hutchinson M.I."/>
            <person name="Powell A.J."/>
            <person name="Barry K."/>
            <person name="Miller A.N."/>
            <person name="Grigoriev I.V."/>
            <person name="Debuchy R."/>
            <person name="Gladieux P."/>
            <person name="Thoren M.H."/>
            <person name="Johannesson H."/>
        </authorList>
    </citation>
    <scope>NUCLEOTIDE SEQUENCE</scope>
    <source>
        <strain evidence="3">SMH2532-1</strain>
    </source>
</reference>
<dbReference type="EMBL" id="JAULSV010000005">
    <property type="protein sequence ID" value="KAK0642895.1"/>
    <property type="molecule type" value="Genomic_DNA"/>
</dbReference>
<evidence type="ECO:0000259" key="2">
    <source>
        <dbReference type="Pfam" id="PF06985"/>
    </source>
</evidence>
<proteinExistence type="predicted"/>
<feature type="region of interest" description="Disordered" evidence="1">
    <location>
        <begin position="90"/>
        <end position="115"/>
    </location>
</feature>
<evidence type="ECO:0000313" key="3">
    <source>
        <dbReference type="EMBL" id="KAK0642895.1"/>
    </source>
</evidence>
<name>A0AA39XZY7_9PEZI</name>
<organism evidence="3 4">
    <name type="scientific">Cercophora newfieldiana</name>
    <dbReference type="NCBI Taxonomy" id="92897"/>
    <lineage>
        <taxon>Eukaryota</taxon>
        <taxon>Fungi</taxon>
        <taxon>Dikarya</taxon>
        <taxon>Ascomycota</taxon>
        <taxon>Pezizomycotina</taxon>
        <taxon>Sordariomycetes</taxon>
        <taxon>Sordariomycetidae</taxon>
        <taxon>Sordariales</taxon>
        <taxon>Lasiosphaeriaceae</taxon>
        <taxon>Cercophora</taxon>
    </lineage>
</organism>
<dbReference type="Proteomes" id="UP001174936">
    <property type="component" value="Unassembled WGS sequence"/>
</dbReference>
<feature type="compositionally biased region" description="Basic and acidic residues" evidence="1">
    <location>
        <begin position="105"/>
        <end position="115"/>
    </location>
</feature>
<dbReference type="Pfam" id="PF06985">
    <property type="entry name" value="HET"/>
    <property type="match status" value="1"/>
</dbReference>
<keyword evidence="4" id="KW-1185">Reference proteome</keyword>
<accession>A0AA39XZY7</accession>
<protein>
    <recommendedName>
        <fullName evidence="2">Heterokaryon incompatibility domain-containing protein</fullName>
    </recommendedName>
</protein>
<comment type="caution">
    <text evidence="3">The sequence shown here is derived from an EMBL/GenBank/DDBJ whole genome shotgun (WGS) entry which is preliminary data.</text>
</comment>
<evidence type="ECO:0000313" key="4">
    <source>
        <dbReference type="Proteomes" id="UP001174936"/>
    </source>
</evidence>
<dbReference type="AlphaFoldDB" id="A0AA39XZY7"/>
<dbReference type="InterPro" id="IPR010730">
    <property type="entry name" value="HET"/>
</dbReference>
<sequence length="682" mass="78331">MNPTDKNSSLSQIASQRGRSITSLLVDIQDSPTTTQERAISFIENLECLRLPRYPREDGSSSKVHVRREIIDGLQYSNYVALSYTWKASENKEGPSGSYRVQKRQSKEFEDSRPRDSPLDRIFHYMRAIRVEHLWVDQHSIVQGEDTPDCNDPTCEHDLCVKRRHGMAVMDRVYSLSDHPVGLLGRPITLAWEMKMLANLLQGKFTAGKWQGVKLSRKRNLREAWVAVRLLRRITNDFWWTRGWVFQENHRGGIKMKLLIRYSDHLERLKRRYEGVRSPYGSPIFGDVKGELCIRSVDFFEQATRLCLAFRKRLATYRNPRRKRMEILERILHRAGKYSLILGPSEPMTPQIIADLDEKDLGEPWDMLSITANCCGYSVRLNQEQLRDQGASLSLSILAQCLLNGEVLHNGRPHDHSIRDMKVSKYIKHALFSEFESPDSTHSHTFNKSCRFINPRLSPSGIHTRGHLWKLGKVINTSNWPSRGAWVNPLKGGLKGTRRKQLAYLARWLKAEGHRDLSAKIWDYLDRDAQLSGVHGKELNFVERYMRSMGEAVADAIESGRELILGSLWDADDGYSPYMGVFVWESRDGSQAEIRGSFENRFRVDGMFAFTASRPEDTSSDEFDLNDLDRHVSFQVQVEGGNAEGVPSLRIKRWLSGLCFFAGVSRSDVVFPWPRDLADITP</sequence>
<evidence type="ECO:0000256" key="1">
    <source>
        <dbReference type="SAM" id="MobiDB-lite"/>
    </source>
</evidence>